<feature type="chain" id="PRO_5047083626" evidence="1">
    <location>
        <begin position="28"/>
        <end position="127"/>
    </location>
</feature>
<feature type="domain" description="DUF306" evidence="2">
    <location>
        <begin position="40"/>
        <end position="119"/>
    </location>
</feature>
<name>A0ABP7CQ66_9MICC</name>
<keyword evidence="4" id="KW-1185">Reference proteome</keyword>
<evidence type="ECO:0000313" key="4">
    <source>
        <dbReference type="Proteomes" id="UP001501536"/>
    </source>
</evidence>
<protein>
    <submittedName>
        <fullName evidence="3">META domain-containing protein</fullName>
    </submittedName>
</protein>
<evidence type="ECO:0000256" key="1">
    <source>
        <dbReference type="SAM" id="SignalP"/>
    </source>
</evidence>
<gene>
    <name evidence="3" type="ORF">GCM10022377_01560</name>
</gene>
<dbReference type="EMBL" id="BAABCJ010000001">
    <property type="protein sequence ID" value="GAA3692780.1"/>
    <property type="molecule type" value="Genomic_DNA"/>
</dbReference>
<dbReference type="Proteomes" id="UP001501536">
    <property type="component" value="Unassembled WGS sequence"/>
</dbReference>
<organism evidence="3 4">
    <name type="scientific">Zhihengliuella alba</name>
    <dbReference type="NCBI Taxonomy" id="547018"/>
    <lineage>
        <taxon>Bacteria</taxon>
        <taxon>Bacillati</taxon>
        <taxon>Actinomycetota</taxon>
        <taxon>Actinomycetes</taxon>
        <taxon>Micrococcales</taxon>
        <taxon>Micrococcaceae</taxon>
        <taxon>Zhihengliuella</taxon>
    </lineage>
</organism>
<dbReference type="Gene3D" id="2.40.128.270">
    <property type="match status" value="1"/>
</dbReference>
<dbReference type="InterPro" id="IPR005184">
    <property type="entry name" value="DUF306_Meta_HslJ"/>
</dbReference>
<feature type="signal peptide" evidence="1">
    <location>
        <begin position="1"/>
        <end position="27"/>
    </location>
</feature>
<dbReference type="Pfam" id="PF03724">
    <property type="entry name" value="META"/>
    <property type="match status" value="1"/>
</dbReference>
<keyword evidence="1" id="KW-0732">Signal</keyword>
<sequence length="127" mass="13671">MPRRLPALSAAVAFTLLLSGCAEPSGAGQPVGQQVLGQWGDDEASSPWLRFDEGGVLTGSDGCNWLSGEWSVEDGRIEAPAIVRTEMWCEDTTQWLEGLHSMEVHGDELVVFDADGERLGSLPRDGE</sequence>
<dbReference type="InterPro" id="IPR038670">
    <property type="entry name" value="HslJ-like_sf"/>
</dbReference>
<proteinExistence type="predicted"/>
<evidence type="ECO:0000259" key="2">
    <source>
        <dbReference type="Pfam" id="PF03724"/>
    </source>
</evidence>
<reference evidence="4" key="1">
    <citation type="journal article" date="2019" name="Int. J. Syst. Evol. Microbiol.">
        <title>The Global Catalogue of Microorganisms (GCM) 10K type strain sequencing project: providing services to taxonomists for standard genome sequencing and annotation.</title>
        <authorList>
            <consortium name="The Broad Institute Genomics Platform"/>
            <consortium name="The Broad Institute Genome Sequencing Center for Infectious Disease"/>
            <person name="Wu L."/>
            <person name="Ma J."/>
        </authorList>
    </citation>
    <scope>NUCLEOTIDE SEQUENCE [LARGE SCALE GENOMIC DNA]</scope>
    <source>
        <strain evidence="4">JCM 16961</strain>
    </source>
</reference>
<dbReference type="PROSITE" id="PS51257">
    <property type="entry name" value="PROKAR_LIPOPROTEIN"/>
    <property type="match status" value="1"/>
</dbReference>
<evidence type="ECO:0000313" key="3">
    <source>
        <dbReference type="EMBL" id="GAA3692780.1"/>
    </source>
</evidence>
<comment type="caution">
    <text evidence="3">The sequence shown here is derived from an EMBL/GenBank/DDBJ whole genome shotgun (WGS) entry which is preliminary data.</text>
</comment>
<accession>A0ABP7CQ66</accession>